<dbReference type="RefSeq" id="WP_279242945.1">
    <property type="nucleotide sequence ID" value="NZ_CP036501.1"/>
</dbReference>
<evidence type="ECO:0000256" key="2">
    <source>
        <dbReference type="ARBA" id="ARBA00009347"/>
    </source>
</evidence>
<dbReference type="InterPro" id="IPR009075">
    <property type="entry name" value="AcylCo_DH/oxidase_C"/>
</dbReference>
<dbReference type="PANTHER" id="PTHR43292:SF4">
    <property type="entry name" value="ACYL-COA DEHYDROGENASE FADE34"/>
    <property type="match status" value="1"/>
</dbReference>
<evidence type="ECO:0000256" key="6">
    <source>
        <dbReference type="RuleBase" id="RU362125"/>
    </source>
</evidence>
<dbReference type="InterPro" id="IPR046373">
    <property type="entry name" value="Acyl-CoA_Oxase/DH_mid-dom_sf"/>
</dbReference>
<dbReference type="EMBL" id="CP036501">
    <property type="protein sequence ID" value="UZP74140.1"/>
    <property type="molecule type" value="Genomic_DNA"/>
</dbReference>
<dbReference type="InterPro" id="IPR006091">
    <property type="entry name" value="Acyl-CoA_Oxase/DH_mid-dom"/>
</dbReference>
<evidence type="ECO:0000313" key="10">
    <source>
        <dbReference type="EMBL" id="UZP74140.1"/>
    </source>
</evidence>
<dbReference type="InterPro" id="IPR036250">
    <property type="entry name" value="AcylCo_DH-like_C"/>
</dbReference>
<dbReference type="Gene3D" id="1.20.140.10">
    <property type="entry name" value="Butyryl-CoA Dehydrogenase, subunit A, domain 3"/>
    <property type="match status" value="1"/>
</dbReference>
<evidence type="ECO:0000259" key="7">
    <source>
        <dbReference type="Pfam" id="PF00441"/>
    </source>
</evidence>
<evidence type="ECO:0000256" key="5">
    <source>
        <dbReference type="ARBA" id="ARBA00023002"/>
    </source>
</evidence>
<comment type="cofactor">
    <cofactor evidence="1 6">
        <name>FAD</name>
        <dbReference type="ChEBI" id="CHEBI:57692"/>
    </cofactor>
</comment>
<gene>
    <name evidence="10" type="ORF">E0F26_05010</name>
</gene>
<feature type="domain" description="Acyl-CoA dehydrogenase/oxidase C-terminal" evidence="7">
    <location>
        <begin position="237"/>
        <end position="396"/>
    </location>
</feature>
<dbReference type="Gene3D" id="1.10.540.10">
    <property type="entry name" value="Acyl-CoA dehydrogenase/oxidase, N-terminal domain"/>
    <property type="match status" value="1"/>
</dbReference>
<evidence type="ECO:0000259" key="9">
    <source>
        <dbReference type="Pfam" id="PF02771"/>
    </source>
</evidence>
<dbReference type="InterPro" id="IPR052161">
    <property type="entry name" value="Mycobact_Acyl-CoA_DH"/>
</dbReference>
<accession>A0ABY6Q5F7</accession>
<feature type="domain" description="Acyl-CoA oxidase/dehydrogenase middle" evidence="8">
    <location>
        <begin position="130"/>
        <end position="222"/>
    </location>
</feature>
<name>A0ABY6Q5F7_9GAMM</name>
<evidence type="ECO:0000313" key="11">
    <source>
        <dbReference type="Proteomes" id="UP001317963"/>
    </source>
</evidence>
<dbReference type="Gene3D" id="2.40.110.10">
    <property type="entry name" value="Butyryl-CoA Dehydrogenase, subunit A, domain 2"/>
    <property type="match status" value="1"/>
</dbReference>
<comment type="similarity">
    <text evidence="2 6">Belongs to the acyl-CoA dehydrogenase family.</text>
</comment>
<evidence type="ECO:0000256" key="3">
    <source>
        <dbReference type="ARBA" id="ARBA00022630"/>
    </source>
</evidence>
<keyword evidence="5 6" id="KW-0560">Oxidoreductase</keyword>
<protein>
    <submittedName>
        <fullName evidence="10">Acyl-CoA dehydrogenase</fullName>
    </submittedName>
</protein>
<evidence type="ECO:0000259" key="8">
    <source>
        <dbReference type="Pfam" id="PF02770"/>
    </source>
</evidence>
<evidence type="ECO:0000256" key="4">
    <source>
        <dbReference type="ARBA" id="ARBA00022827"/>
    </source>
</evidence>
<reference evidence="10 11" key="1">
    <citation type="submission" date="2019-02" db="EMBL/GenBank/DDBJ databases">
        <title>Halieaceae_genomes.</title>
        <authorList>
            <person name="Li S.-H."/>
        </authorList>
    </citation>
    <scope>NUCLEOTIDE SEQUENCE [LARGE SCALE GENOMIC DNA]</scope>
    <source>
        <strain evidence="10 11">JH123</strain>
    </source>
</reference>
<dbReference type="InterPro" id="IPR013786">
    <property type="entry name" value="AcylCoA_DH/ox_N"/>
</dbReference>
<dbReference type="SUPFAM" id="SSF47203">
    <property type="entry name" value="Acyl-CoA dehydrogenase C-terminal domain-like"/>
    <property type="match status" value="1"/>
</dbReference>
<sequence length="401" mass="44298">MTVAETSLKNFQADIDKWMAENVPKNPGFLLPLTFLEVGTEQQLDFLRDWQHKLWSAGFLGMHWPTEFGGQGADPAFQGIVDKALSAHNAPIIFNTIGLNWTGPLLLDVGTEEDRQRYVKNILTGEEIWCQGFSEPDHGSDLGNVQTRAVRDGDDFIVNGSKIWTTLGNYADHMILLARTDTSTARKYDGLSFFLAPMKVAGVEARPIRKVTGEYGFNETFFTDARIPGSCLLGDEGGGWRMAMKTLEYERGVIAGQASAHSMQSIGLEDLMNAMHDFERDGAPILEDAMIRDELVKLAIEAKANSISDRRAGIPALNTDYPFGIALSNKYRHTEYARRLKMMGAHVQGAQGALFMDDDKAYMGGFWQRAYFANFGTTIGGGTTQIQANIIGEHVLGLPKS</sequence>
<dbReference type="PANTHER" id="PTHR43292">
    <property type="entry name" value="ACYL-COA DEHYDROGENASE"/>
    <property type="match status" value="1"/>
</dbReference>
<keyword evidence="4 6" id="KW-0274">FAD</keyword>
<dbReference type="Pfam" id="PF02770">
    <property type="entry name" value="Acyl-CoA_dh_M"/>
    <property type="match status" value="1"/>
</dbReference>
<keyword evidence="11" id="KW-1185">Reference proteome</keyword>
<feature type="domain" description="Acyl-CoA dehydrogenase/oxidase N-terminal" evidence="9">
    <location>
        <begin position="43"/>
        <end position="126"/>
    </location>
</feature>
<dbReference type="SUPFAM" id="SSF56645">
    <property type="entry name" value="Acyl-CoA dehydrogenase NM domain-like"/>
    <property type="match status" value="1"/>
</dbReference>
<dbReference type="Pfam" id="PF00441">
    <property type="entry name" value="Acyl-CoA_dh_1"/>
    <property type="match status" value="1"/>
</dbReference>
<dbReference type="InterPro" id="IPR037069">
    <property type="entry name" value="AcylCoA_DH/ox_N_sf"/>
</dbReference>
<evidence type="ECO:0000256" key="1">
    <source>
        <dbReference type="ARBA" id="ARBA00001974"/>
    </source>
</evidence>
<organism evidence="10 11">
    <name type="scientific">Candidatus Paraluminiphilus aquimaris</name>
    <dbReference type="NCBI Taxonomy" id="2518994"/>
    <lineage>
        <taxon>Bacteria</taxon>
        <taxon>Pseudomonadati</taxon>
        <taxon>Pseudomonadota</taxon>
        <taxon>Gammaproteobacteria</taxon>
        <taxon>Cellvibrionales</taxon>
        <taxon>Halieaceae</taxon>
        <taxon>Candidatus Paraluminiphilus</taxon>
    </lineage>
</organism>
<dbReference type="Pfam" id="PF02771">
    <property type="entry name" value="Acyl-CoA_dh_N"/>
    <property type="match status" value="1"/>
</dbReference>
<dbReference type="InterPro" id="IPR009100">
    <property type="entry name" value="AcylCoA_DH/oxidase_NM_dom_sf"/>
</dbReference>
<keyword evidence="3 6" id="KW-0285">Flavoprotein</keyword>
<dbReference type="Proteomes" id="UP001317963">
    <property type="component" value="Chromosome"/>
</dbReference>
<proteinExistence type="inferred from homology"/>